<evidence type="ECO:0000256" key="1">
    <source>
        <dbReference type="ARBA" id="ARBA00004141"/>
    </source>
</evidence>
<feature type="transmembrane region" description="Helical" evidence="5">
    <location>
        <begin position="158"/>
        <end position="178"/>
    </location>
</feature>
<feature type="domain" description="SLC26A/SulP transporter" evidence="6">
    <location>
        <begin position="11"/>
        <end position="386"/>
    </location>
</feature>
<dbReference type="GO" id="GO:0016020">
    <property type="term" value="C:membrane"/>
    <property type="evidence" value="ECO:0007669"/>
    <property type="project" value="UniProtKB-SubCell"/>
</dbReference>
<keyword evidence="4 5" id="KW-0472">Membrane</keyword>
<evidence type="ECO:0000313" key="7">
    <source>
        <dbReference type="EMBL" id="SFH83438.1"/>
    </source>
</evidence>
<feature type="transmembrane region" description="Helical" evidence="5">
    <location>
        <begin position="385"/>
        <end position="416"/>
    </location>
</feature>
<feature type="transmembrane region" description="Helical" evidence="5">
    <location>
        <begin position="87"/>
        <end position="104"/>
    </location>
</feature>
<keyword evidence="3 5" id="KW-1133">Transmembrane helix</keyword>
<dbReference type="InterPro" id="IPR011547">
    <property type="entry name" value="SLC26A/SulP_dom"/>
</dbReference>
<name>A0A1I3DA69_9BURK</name>
<evidence type="ECO:0000256" key="2">
    <source>
        <dbReference type="ARBA" id="ARBA00022692"/>
    </source>
</evidence>
<dbReference type="InterPro" id="IPR001902">
    <property type="entry name" value="SLC26A/SulP_fam"/>
</dbReference>
<feature type="transmembrane region" description="Helical" evidence="5">
    <location>
        <begin position="190"/>
        <end position="211"/>
    </location>
</feature>
<evidence type="ECO:0000313" key="8">
    <source>
        <dbReference type="Proteomes" id="UP000199548"/>
    </source>
</evidence>
<dbReference type="InterPro" id="IPR036513">
    <property type="entry name" value="STAS_dom_sf"/>
</dbReference>
<dbReference type="STRING" id="420953.SAMN05192543_101187"/>
<feature type="transmembrane region" description="Helical" evidence="5">
    <location>
        <begin position="254"/>
        <end position="276"/>
    </location>
</feature>
<accession>A0A1I3DA69</accession>
<dbReference type="OrthoDB" id="9769739at2"/>
<dbReference type="Pfam" id="PF00916">
    <property type="entry name" value="Sulfate_transp"/>
    <property type="match status" value="1"/>
</dbReference>
<protein>
    <submittedName>
        <fullName evidence="7">Sulfate permease, MFS superfamily</fullName>
    </submittedName>
</protein>
<dbReference type="RefSeq" id="WP_091006446.1">
    <property type="nucleotide sequence ID" value="NZ_CP041743.1"/>
</dbReference>
<proteinExistence type="predicted"/>
<keyword evidence="8" id="KW-1185">Reference proteome</keyword>
<dbReference type="EMBL" id="FOQU01000001">
    <property type="protein sequence ID" value="SFH83438.1"/>
    <property type="molecule type" value="Genomic_DNA"/>
</dbReference>
<feature type="transmembrane region" description="Helical" evidence="5">
    <location>
        <begin position="297"/>
        <end position="319"/>
    </location>
</feature>
<gene>
    <name evidence="7" type="ORF">SAMN05192543_101187</name>
</gene>
<feature type="transmembrane region" description="Helical" evidence="5">
    <location>
        <begin position="331"/>
        <end position="364"/>
    </location>
</feature>
<sequence>MTLREQFASFPRDMFAGTVVFLVALPLCLGIANASGVEPFAGLLAGIIGGLVVALLSGSHLSVSGPAAGLVVIVVDGIARLGSFSSFLMAVLLAGAIQFGFGMLKTGRFAAYVPSSVIKGMLAAIGLLLIIKQLPLAAGLANGNADALNAAAGTIDTPFGALSLSACAVALLSIAILASWDTKSMRRFALVRAVPAPLAVVALGIGVTLLLDVAAPGLAPPAEYRVSLPSLASFAALEQAFNWPALSQLMNPDVWRLAVTIAIVASLETLLSLEAVEQIDPKKRAAQPDRELKAQGIGNMVAGVLGALPITSVIVRSSANVHAGAQSRWSAFVHGVLLLVSVFALTAVINLIPLACLAAILIFTGLKLAKPSMFADVAKQGSARFVPFIVTIVGVLLTDLLIGIVLGIVCSIILAVRAHMQRPITMARHDDHFLLSFRKDVSFLAKVSLKAHLKSVPDHATVVVDGSRADFIDPDVRELIDEFVREAPARGIHVECRQLEPIVQEAAPYTGFRMFQRSR</sequence>
<feature type="transmembrane region" description="Helical" evidence="5">
    <location>
        <begin position="40"/>
        <end position="56"/>
    </location>
</feature>
<reference evidence="7 8" key="1">
    <citation type="submission" date="2016-10" db="EMBL/GenBank/DDBJ databases">
        <authorList>
            <person name="de Groot N.N."/>
        </authorList>
    </citation>
    <scope>NUCLEOTIDE SEQUENCE [LARGE SCALE GENOMIC DNA]</scope>
    <source>
        <strain evidence="7 8">LMG 23650</strain>
    </source>
</reference>
<feature type="transmembrane region" description="Helical" evidence="5">
    <location>
        <begin position="116"/>
        <end position="138"/>
    </location>
</feature>
<organism evidence="7 8">
    <name type="scientific">Paraburkholderia megapolitana</name>
    <dbReference type="NCBI Taxonomy" id="420953"/>
    <lineage>
        <taxon>Bacteria</taxon>
        <taxon>Pseudomonadati</taxon>
        <taxon>Pseudomonadota</taxon>
        <taxon>Betaproteobacteria</taxon>
        <taxon>Burkholderiales</taxon>
        <taxon>Burkholderiaceae</taxon>
        <taxon>Paraburkholderia</taxon>
    </lineage>
</organism>
<keyword evidence="2 5" id="KW-0812">Transmembrane</keyword>
<comment type="subcellular location">
    <subcellularLocation>
        <location evidence="1">Membrane</location>
        <topology evidence="1">Multi-pass membrane protein</topology>
    </subcellularLocation>
</comment>
<dbReference type="PANTHER" id="PTHR11814">
    <property type="entry name" value="SULFATE TRANSPORTER"/>
    <property type="match status" value="1"/>
</dbReference>
<dbReference type="SUPFAM" id="SSF52091">
    <property type="entry name" value="SpoIIaa-like"/>
    <property type="match status" value="1"/>
</dbReference>
<dbReference type="GO" id="GO:0055085">
    <property type="term" value="P:transmembrane transport"/>
    <property type="evidence" value="ECO:0007669"/>
    <property type="project" value="InterPro"/>
</dbReference>
<dbReference type="AlphaFoldDB" id="A0A1I3DA69"/>
<evidence type="ECO:0000256" key="4">
    <source>
        <dbReference type="ARBA" id="ARBA00023136"/>
    </source>
</evidence>
<dbReference type="Proteomes" id="UP000199548">
    <property type="component" value="Unassembled WGS sequence"/>
</dbReference>
<evidence type="ECO:0000256" key="5">
    <source>
        <dbReference type="SAM" id="Phobius"/>
    </source>
</evidence>
<evidence type="ECO:0000256" key="3">
    <source>
        <dbReference type="ARBA" id="ARBA00022989"/>
    </source>
</evidence>
<evidence type="ECO:0000259" key="6">
    <source>
        <dbReference type="Pfam" id="PF00916"/>
    </source>
</evidence>